<comment type="subunit">
    <text evidence="1">Homododecamer. Interacts with the large terminase subunit. Interacts with the major capsid protein. Interacts with the capsid vertex protein.</text>
</comment>
<reference evidence="3" key="1">
    <citation type="submission" date="2020-04" db="EMBL/GenBank/DDBJ databases">
        <authorList>
            <person name="Chiriac C."/>
            <person name="Salcher M."/>
            <person name="Ghai R."/>
            <person name="Kavagutti S V."/>
        </authorList>
    </citation>
    <scope>NUCLEOTIDE SEQUENCE</scope>
</reference>
<feature type="compositionally biased region" description="Low complexity" evidence="2">
    <location>
        <begin position="507"/>
        <end position="521"/>
    </location>
</feature>
<dbReference type="InterPro" id="IPR010823">
    <property type="entry name" value="Portal_Gp20"/>
</dbReference>
<keyword evidence="1" id="KW-1242">Viral contractile tail ejection system</keyword>
<dbReference type="EMBL" id="LR796388">
    <property type="protein sequence ID" value="CAB4141174.1"/>
    <property type="molecule type" value="Genomic_DNA"/>
</dbReference>
<evidence type="ECO:0000256" key="1">
    <source>
        <dbReference type="HAMAP-Rule" id="MF_04114"/>
    </source>
</evidence>
<proteinExistence type="inferred from homology"/>
<accession>A0A6J5M337</accession>
<dbReference type="Pfam" id="PF07230">
    <property type="entry name" value="Portal_T4"/>
    <property type="match status" value="1"/>
</dbReference>
<keyword evidence="1" id="KW-0118">Viral capsid assembly</keyword>
<keyword evidence="1" id="KW-1162">Viral penetration into host cytoplasm</keyword>
<dbReference type="GO" id="GO:0019072">
    <property type="term" value="P:viral genome packaging"/>
    <property type="evidence" value="ECO:0007669"/>
    <property type="project" value="UniProtKB-UniRule"/>
</dbReference>
<evidence type="ECO:0000313" key="3">
    <source>
        <dbReference type="EMBL" id="CAB4141174.1"/>
    </source>
</evidence>
<keyword evidence="1" id="KW-1160">Virus entry into host cell</keyword>
<evidence type="ECO:0000256" key="2">
    <source>
        <dbReference type="SAM" id="MobiDB-lite"/>
    </source>
</evidence>
<protein>
    <recommendedName>
        <fullName evidence="1">Portal protein</fullName>
    </recommendedName>
    <alternativeName>
        <fullName evidence="1">gp20</fullName>
    </alternativeName>
</protein>
<keyword evidence="1" id="KW-1188">Viral release from host cell</keyword>
<organism evidence="3">
    <name type="scientific">uncultured Caudovirales phage</name>
    <dbReference type="NCBI Taxonomy" id="2100421"/>
    <lineage>
        <taxon>Viruses</taxon>
        <taxon>Duplodnaviria</taxon>
        <taxon>Heunggongvirae</taxon>
        <taxon>Uroviricota</taxon>
        <taxon>Caudoviricetes</taxon>
        <taxon>Peduoviridae</taxon>
        <taxon>Maltschvirus</taxon>
        <taxon>Maltschvirus maltsch</taxon>
    </lineage>
</organism>
<dbReference type="GO" id="GO:0019028">
    <property type="term" value="C:viral capsid"/>
    <property type="evidence" value="ECO:0007669"/>
    <property type="project" value="UniProtKB-UniRule"/>
</dbReference>
<name>A0A6J5M337_9CAUD</name>
<dbReference type="GO" id="GO:0019076">
    <property type="term" value="P:viral release from host cell"/>
    <property type="evidence" value="ECO:0007669"/>
    <property type="project" value="UniProtKB-UniRule"/>
</dbReference>
<dbReference type="HAMAP" id="MF_04114">
    <property type="entry name" value="PORTAL_T4"/>
    <property type="match status" value="1"/>
</dbReference>
<comment type="similarity">
    <text evidence="1">Belongs to the Tevenvirinae portal protein family.</text>
</comment>
<comment type="function">
    <text evidence="1">Forms the portal vertex of the capsid. This portal plays critical roles in head assembly, genome packaging, neck/tail attachment, and genome ejection. The portal protein multimerizes as a single ring-shaped homododecamer arranged around a central channel. Binds to the terminase subunits to form the packaging machine.</text>
</comment>
<feature type="region of interest" description="Disordered" evidence="2">
    <location>
        <begin position="507"/>
        <end position="527"/>
    </location>
</feature>
<keyword evidence="1" id="KW-1171">Viral genome ejection through host cell envelope</keyword>
<sequence>MAFNLFGWNLKKTKDEEKKDEARSFVLPENQDGAVNIAGVAGAYGAYIDFDGTIKNEFELVTRYRELSLLPDVDYAIDDIINEMIIMDGNSDAVKINLEKLRVAKPVKRKIEEEFKNVLTLLDWNNQAYEIARKWYIDGRLYYHVILDEAKKDRGILELRYIDPRQIRKIREIDKRIDQETGIELLKVKDEYFTYNSRGINFNAPNSYSSIATMGGVKIKPDSISYVHSGIVDKYSAAILSNLHKAIKPINQLKMMEDALVIYRIARAPERRIFYVDVGNLPKSKADEYLRTVMQRYRNKLQYNIETGEMKDGPRFQSMLEDYWLPRREGSQGTSIDTLPGGENLGELADVEYFQKKVYRALNVPLSRLESGTGFQLGKAAEISRDEIKFSKFIHRIRLRFSHLFDDLLKKQLILKRIINAEEWPFIREAIKYDFNTDNHFSEMKDMEVLKSRIEVLQMMENYSTKYFSVNWIRQNVLHQTNEEREIIDREINDEKLKYSTDSIQQDLTTTNTQKPTNTDLDTTDSDIDLDYTDSGISSTNTGIDNPFNGVFEVFDPESD</sequence>
<keyword evidence="1" id="KW-0946">Virion</keyword>
<dbReference type="GO" id="GO:0099000">
    <property type="term" value="P:symbiont genome ejection through host cell envelope, contractile tail mechanism"/>
    <property type="evidence" value="ECO:0007669"/>
    <property type="project" value="UniProtKB-UniRule"/>
</dbReference>
<gene>
    <name evidence="3" type="ORF">UFOVP410_13</name>
</gene>
<comment type="subcellular location">
    <subcellularLocation>
        <location evidence="1">Virion</location>
    </subcellularLocation>
    <text evidence="1">Located at a unique 5-fold vertex of the icosahedral capsid.</text>
</comment>
<keyword evidence="1" id="KW-0231">Viral genome packaging</keyword>
<keyword evidence="1" id="KW-0167">Capsid protein</keyword>